<evidence type="ECO:0000256" key="2">
    <source>
        <dbReference type="SAM" id="Phobius"/>
    </source>
</evidence>
<sequence length="162" mass="18481">MGRIVRNQFGLSFIELVITVVILGILATVVVPFSQMTVKRTKEIELRRSLREIRTAIDEYKKAYDEAHKGKQVLNETGYPETLEALVEGTDFGSEAVTTKKKFLRRIPVDPFNRPASGEKPEWGLRSYKDEPDSTTWDNSDVYDVYSLSEGKAIDGTLYKDW</sequence>
<proteinExistence type="predicted"/>
<feature type="transmembrane region" description="Helical" evidence="2">
    <location>
        <begin position="12"/>
        <end position="33"/>
    </location>
</feature>
<dbReference type="InterPro" id="IPR012902">
    <property type="entry name" value="N_methyl_site"/>
</dbReference>
<dbReference type="Gene3D" id="3.30.700.10">
    <property type="entry name" value="Glycoprotein, Type 4 Pilin"/>
    <property type="match status" value="1"/>
</dbReference>
<dbReference type="Pfam" id="PF07963">
    <property type="entry name" value="N_methyl"/>
    <property type="match status" value="1"/>
</dbReference>
<gene>
    <name evidence="3" type="ORF">JZM60_14120</name>
</gene>
<keyword evidence="2" id="KW-0472">Membrane</keyword>
<reference evidence="3 4" key="1">
    <citation type="submission" date="2021-03" db="EMBL/GenBank/DDBJ databases">
        <title>Geobacter metallireducens gen. nov. sp. nov., a microorganism capable of coupling the complete oxidation of organic compounds to the reduction of iron and other metals.</title>
        <authorList>
            <person name="Li Y."/>
        </authorList>
    </citation>
    <scope>NUCLEOTIDE SEQUENCE [LARGE SCALE GENOMIC DNA]</scope>
    <source>
        <strain evidence="3 4">Jerry-YX</strain>
    </source>
</reference>
<dbReference type="InterPro" id="IPR045584">
    <property type="entry name" value="Pilin-like"/>
</dbReference>
<keyword evidence="2" id="KW-0812">Transmembrane</keyword>
<keyword evidence="1" id="KW-0488">Methylation</keyword>
<dbReference type="Proteomes" id="UP000663651">
    <property type="component" value="Chromosome"/>
</dbReference>
<protein>
    <submittedName>
        <fullName evidence="3">Type II secretion system protein</fullName>
    </submittedName>
</protein>
<evidence type="ECO:0000313" key="3">
    <source>
        <dbReference type="EMBL" id="QSV47444.1"/>
    </source>
</evidence>
<accession>A0ABX7Q7T6</accession>
<dbReference type="NCBIfam" id="TIGR02532">
    <property type="entry name" value="IV_pilin_GFxxxE"/>
    <property type="match status" value="1"/>
</dbReference>
<dbReference type="SUPFAM" id="SSF54523">
    <property type="entry name" value="Pili subunits"/>
    <property type="match status" value="1"/>
</dbReference>
<dbReference type="PRINTS" id="PR00813">
    <property type="entry name" value="BCTERIALGSPG"/>
</dbReference>
<evidence type="ECO:0000313" key="4">
    <source>
        <dbReference type="Proteomes" id="UP000663651"/>
    </source>
</evidence>
<evidence type="ECO:0000256" key="1">
    <source>
        <dbReference type="ARBA" id="ARBA00022481"/>
    </source>
</evidence>
<name>A0ABX7Q7T6_9BACT</name>
<dbReference type="InterPro" id="IPR000983">
    <property type="entry name" value="Bac_GSPG_pilin"/>
</dbReference>
<keyword evidence="4" id="KW-1185">Reference proteome</keyword>
<dbReference type="EMBL" id="CP071382">
    <property type="protein sequence ID" value="QSV47444.1"/>
    <property type="molecule type" value="Genomic_DNA"/>
</dbReference>
<keyword evidence="2" id="KW-1133">Transmembrane helix</keyword>
<organism evidence="3 4">
    <name type="scientific">Geobacter benzoatilyticus</name>
    <dbReference type="NCBI Taxonomy" id="2815309"/>
    <lineage>
        <taxon>Bacteria</taxon>
        <taxon>Pseudomonadati</taxon>
        <taxon>Thermodesulfobacteriota</taxon>
        <taxon>Desulfuromonadia</taxon>
        <taxon>Geobacterales</taxon>
        <taxon>Geobacteraceae</taxon>
        <taxon>Geobacter</taxon>
    </lineage>
</organism>